<name>A0A1G7ABT0_9PROT</name>
<feature type="domain" description="DUF4412" evidence="2">
    <location>
        <begin position="47"/>
        <end position="146"/>
    </location>
</feature>
<keyword evidence="4" id="KW-1185">Reference proteome</keyword>
<evidence type="ECO:0000313" key="4">
    <source>
        <dbReference type="Proteomes" id="UP000198925"/>
    </source>
</evidence>
<feature type="chain" id="PRO_5011758246" description="DUF4412 domain-containing protein" evidence="1">
    <location>
        <begin position="23"/>
        <end position="200"/>
    </location>
</feature>
<evidence type="ECO:0000259" key="2">
    <source>
        <dbReference type="Pfam" id="PF14371"/>
    </source>
</evidence>
<keyword evidence="1" id="KW-0732">Signal</keyword>
<gene>
    <name evidence="3" type="ORF">SAMN04487779_101942</name>
</gene>
<dbReference type="Proteomes" id="UP000198925">
    <property type="component" value="Unassembled WGS sequence"/>
</dbReference>
<proteinExistence type="predicted"/>
<dbReference type="AlphaFoldDB" id="A0A1G7ABT0"/>
<evidence type="ECO:0000256" key="1">
    <source>
        <dbReference type="SAM" id="SignalP"/>
    </source>
</evidence>
<dbReference type="EMBL" id="FMZX01000019">
    <property type="protein sequence ID" value="SDE12408.1"/>
    <property type="molecule type" value="Genomic_DNA"/>
</dbReference>
<evidence type="ECO:0000313" key="3">
    <source>
        <dbReference type="EMBL" id="SDE12408.1"/>
    </source>
</evidence>
<organism evidence="3 4">
    <name type="scientific">Belnapia rosea</name>
    <dbReference type="NCBI Taxonomy" id="938405"/>
    <lineage>
        <taxon>Bacteria</taxon>
        <taxon>Pseudomonadati</taxon>
        <taxon>Pseudomonadota</taxon>
        <taxon>Alphaproteobacteria</taxon>
        <taxon>Acetobacterales</taxon>
        <taxon>Roseomonadaceae</taxon>
        <taxon>Belnapia</taxon>
    </lineage>
</organism>
<feature type="signal peptide" evidence="1">
    <location>
        <begin position="1"/>
        <end position="22"/>
    </location>
</feature>
<dbReference type="Pfam" id="PF14371">
    <property type="entry name" value="DUF4412"/>
    <property type="match status" value="1"/>
</dbReference>
<sequence length="200" mass="21486">MHRLVPAFLAVAIAATPVMAFAQDRPLLVPTRDVSVTYRVVGGQAGQEMRMSWRVADQKLRVDMPGGIGWSVMDQRSKKMFVVMEQQRMIMEVPLNNGPGGVSVPTQPPETARFTRGGTATIAGQGCTVWRYENEGVTGESCLTADGVMLRSTGTHNGQTASMEATEVAYGPQDAARFNAPSGYQQMQMPAGAPGARPAR</sequence>
<protein>
    <recommendedName>
        <fullName evidence="2">DUF4412 domain-containing protein</fullName>
    </recommendedName>
</protein>
<dbReference type="STRING" id="938405.SAMN02927895_03530"/>
<accession>A0A1G7ABT0</accession>
<dbReference type="InterPro" id="IPR025524">
    <property type="entry name" value="DUF4412"/>
</dbReference>
<reference evidence="3 4" key="1">
    <citation type="submission" date="2016-10" db="EMBL/GenBank/DDBJ databases">
        <authorList>
            <person name="de Groot N.N."/>
        </authorList>
    </citation>
    <scope>NUCLEOTIDE SEQUENCE [LARGE SCALE GENOMIC DNA]</scope>
    <source>
        <strain evidence="3 4">CPCC 100156</strain>
    </source>
</reference>